<dbReference type="EMBL" id="BMJQ01000003">
    <property type="protein sequence ID" value="GGF10937.1"/>
    <property type="molecule type" value="Genomic_DNA"/>
</dbReference>
<reference evidence="1" key="2">
    <citation type="submission" date="2020-09" db="EMBL/GenBank/DDBJ databases">
        <authorList>
            <person name="Sun Q."/>
            <person name="Zhou Y."/>
        </authorList>
    </citation>
    <scope>NUCLEOTIDE SEQUENCE</scope>
    <source>
        <strain evidence="1">CGMCC 1.15725</strain>
    </source>
</reference>
<dbReference type="InterPro" id="IPR006626">
    <property type="entry name" value="PbH1"/>
</dbReference>
<reference evidence="1" key="1">
    <citation type="journal article" date="2014" name="Int. J. Syst. Evol. Microbiol.">
        <title>Complete genome sequence of Corynebacterium casei LMG S-19264T (=DSM 44701T), isolated from a smear-ripened cheese.</title>
        <authorList>
            <consortium name="US DOE Joint Genome Institute (JGI-PGF)"/>
            <person name="Walter F."/>
            <person name="Albersmeier A."/>
            <person name="Kalinowski J."/>
            <person name="Ruckert C."/>
        </authorList>
    </citation>
    <scope>NUCLEOTIDE SEQUENCE</scope>
    <source>
        <strain evidence="1">CGMCC 1.15725</strain>
    </source>
</reference>
<keyword evidence="2" id="KW-1185">Reference proteome</keyword>
<dbReference type="SMART" id="SM00710">
    <property type="entry name" value="PbH1"/>
    <property type="match status" value="6"/>
</dbReference>
<dbReference type="InterPro" id="IPR012334">
    <property type="entry name" value="Pectin_lyas_fold"/>
</dbReference>
<dbReference type="AlphaFoldDB" id="A0A8J2YRT1"/>
<gene>
    <name evidence="1" type="ORF">GCM10011611_15690</name>
</gene>
<dbReference type="Gene3D" id="2.160.20.10">
    <property type="entry name" value="Single-stranded right-handed beta-helix, Pectin lyase-like"/>
    <property type="match status" value="1"/>
</dbReference>
<organism evidence="1 2">
    <name type="scientific">Aliidongia dinghuensis</name>
    <dbReference type="NCBI Taxonomy" id="1867774"/>
    <lineage>
        <taxon>Bacteria</taxon>
        <taxon>Pseudomonadati</taxon>
        <taxon>Pseudomonadota</taxon>
        <taxon>Alphaproteobacteria</taxon>
        <taxon>Rhodospirillales</taxon>
        <taxon>Dongiaceae</taxon>
        <taxon>Aliidongia</taxon>
    </lineage>
</organism>
<accession>A0A8J2YRT1</accession>
<proteinExistence type="predicted"/>
<sequence length="348" mass="37496">MRASSFFVQKLKGHFAGSKYFFILMIAVIETSGSAEARILAVGPDAEFKRPSDAVAVAADGDVIEVAPGEYFDCAIIRQNQLVIEGAGAGVVLTDRTCEGKALLIARGGDLTIRNLTFARARVPGGNGAGIRVERGNLAVEHSRFIDNETGILVDDLPRNAIRVSDSVFEKNGRCEATCAHGINVGQVALLSIDSTRIAGTRGGHHIKSGALRTELIADDIEDGPEGTASFLVELPNGGDLLMEKNRLQKGPRSTNPQAAVVIDDGETQLKTKNLVFLDNKFANETGGHTVFLRNFSDLDPIFNGNVMSGDTTGISSRGYLLHKVREVMWETKGYMRSLVQRVRALVK</sequence>
<dbReference type="SUPFAM" id="SSF51126">
    <property type="entry name" value="Pectin lyase-like"/>
    <property type="match status" value="1"/>
</dbReference>
<evidence type="ECO:0008006" key="3">
    <source>
        <dbReference type="Google" id="ProtNLM"/>
    </source>
</evidence>
<dbReference type="Proteomes" id="UP000646365">
    <property type="component" value="Unassembled WGS sequence"/>
</dbReference>
<dbReference type="InterPro" id="IPR011050">
    <property type="entry name" value="Pectin_lyase_fold/virulence"/>
</dbReference>
<evidence type="ECO:0000313" key="1">
    <source>
        <dbReference type="EMBL" id="GGF10937.1"/>
    </source>
</evidence>
<name>A0A8J2YRT1_9PROT</name>
<evidence type="ECO:0000313" key="2">
    <source>
        <dbReference type="Proteomes" id="UP000646365"/>
    </source>
</evidence>
<comment type="caution">
    <text evidence="1">The sequence shown here is derived from an EMBL/GenBank/DDBJ whole genome shotgun (WGS) entry which is preliminary data.</text>
</comment>
<protein>
    <recommendedName>
        <fullName evidence="3">Right handed beta helix domain-containing protein</fullName>
    </recommendedName>
</protein>